<dbReference type="Pfam" id="PF23856">
    <property type="entry name" value="DUF7219"/>
    <property type="match status" value="1"/>
</dbReference>
<protein>
    <submittedName>
        <fullName evidence="1">Uncharacterized protein</fullName>
    </submittedName>
</protein>
<dbReference type="EMBL" id="BIMW01000102">
    <property type="protein sequence ID" value="GCE94597.1"/>
    <property type="molecule type" value="Genomic_DNA"/>
</dbReference>
<dbReference type="Proteomes" id="UP000326169">
    <property type="component" value="Unassembled WGS sequence"/>
</dbReference>
<keyword evidence="2" id="KW-1185">Reference proteome</keyword>
<gene>
    <name evidence="1" type="ORF">NIES46_26560</name>
</gene>
<accession>A0A5M3T6X3</accession>
<name>A0A5M3T6X3_LIMPL</name>
<sequence length="103" mass="12148">MRELVVAFPQDTNSHIQPKYMNEKDEFLYPKTRYRGEFSPQNMMFNSNLQEFAHKVNYICGLETNGKLSSEVAYQRIKQLWKELKESKKNLNIGENSANQDPE</sequence>
<organism evidence="1 2">
    <name type="scientific">Limnospira platensis NIES-46</name>
    <dbReference type="NCBI Taxonomy" id="1236695"/>
    <lineage>
        <taxon>Bacteria</taxon>
        <taxon>Bacillati</taxon>
        <taxon>Cyanobacteriota</taxon>
        <taxon>Cyanophyceae</taxon>
        <taxon>Oscillatoriophycideae</taxon>
        <taxon>Oscillatoriales</taxon>
        <taxon>Sirenicapillariaceae</taxon>
        <taxon>Limnospira</taxon>
    </lineage>
</organism>
<proteinExistence type="predicted"/>
<evidence type="ECO:0000313" key="1">
    <source>
        <dbReference type="EMBL" id="GCE94597.1"/>
    </source>
</evidence>
<evidence type="ECO:0000313" key="2">
    <source>
        <dbReference type="Proteomes" id="UP000326169"/>
    </source>
</evidence>
<comment type="caution">
    <text evidence="1">The sequence shown here is derived from an EMBL/GenBank/DDBJ whole genome shotgun (WGS) entry which is preliminary data.</text>
</comment>
<dbReference type="InterPro" id="IPR055643">
    <property type="entry name" value="DUF7219"/>
</dbReference>
<reference evidence="1 2" key="1">
    <citation type="journal article" date="2019" name="J Genomics">
        <title>The Draft Genome of a Hydrogen-producing Cyanobacterium, Arthrospira platensis NIES-46.</title>
        <authorList>
            <person name="Suzuki S."/>
            <person name="Yamaguchi H."/>
            <person name="Kawachi M."/>
        </authorList>
    </citation>
    <scope>NUCLEOTIDE SEQUENCE [LARGE SCALE GENOMIC DNA]</scope>
    <source>
        <strain evidence="1 2">NIES-46</strain>
    </source>
</reference>